<accession>A0ABP7WT84</accession>
<dbReference type="EMBL" id="BAAAZG010000055">
    <property type="protein sequence ID" value="GAA4096302.1"/>
    <property type="molecule type" value="Genomic_DNA"/>
</dbReference>
<feature type="chain" id="PRO_5045274550" evidence="1">
    <location>
        <begin position="34"/>
        <end position="441"/>
    </location>
</feature>
<comment type="caution">
    <text evidence="2">The sequence shown here is derived from an EMBL/GenBank/DDBJ whole genome shotgun (WGS) entry which is preliminary data.</text>
</comment>
<protein>
    <submittedName>
        <fullName evidence="2">ABC transporter substrate-binding protein</fullName>
    </submittedName>
</protein>
<dbReference type="Gene3D" id="3.40.190.10">
    <property type="entry name" value="Periplasmic binding protein-like II"/>
    <property type="match status" value="1"/>
</dbReference>
<dbReference type="PROSITE" id="PS51257">
    <property type="entry name" value="PROKAR_LIPOPROTEIN"/>
    <property type="match status" value="1"/>
</dbReference>
<gene>
    <name evidence="2" type="ORF">GCM10022214_69810</name>
</gene>
<feature type="signal peptide" evidence="1">
    <location>
        <begin position="1"/>
        <end position="33"/>
    </location>
</feature>
<evidence type="ECO:0000313" key="3">
    <source>
        <dbReference type="Proteomes" id="UP001500683"/>
    </source>
</evidence>
<name>A0ABP7WT84_9ACTN</name>
<evidence type="ECO:0000256" key="1">
    <source>
        <dbReference type="SAM" id="SignalP"/>
    </source>
</evidence>
<dbReference type="InterPro" id="IPR006059">
    <property type="entry name" value="SBP"/>
</dbReference>
<dbReference type="InterPro" id="IPR050490">
    <property type="entry name" value="Bact_solute-bd_prot1"/>
</dbReference>
<proteinExistence type="predicted"/>
<reference evidence="3" key="1">
    <citation type="journal article" date="2019" name="Int. J. Syst. Evol. Microbiol.">
        <title>The Global Catalogue of Microorganisms (GCM) 10K type strain sequencing project: providing services to taxonomists for standard genome sequencing and annotation.</title>
        <authorList>
            <consortium name="The Broad Institute Genomics Platform"/>
            <consortium name="The Broad Institute Genome Sequencing Center for Infectious Disease"/>
            <person name="Wu L."/>
            <person name="Ma J."/>
        </authorList>
    </citation>
    <scope>NUCLEOTIDE SEQUENCE [LARGE SCALE GENOMIC DNA]</scope>
    <source>
        <strain evidence="3">JCM 16702</strain>
    </source>
</reference>
<organism evidence="2 3">
    <name type="scientific">Actinomadura miaoliensis</name>
    <dbReference type="NCBI Taxonomy" id="430685"/>
    <lineage>
        <taxon>Bacteria</taxon>
        <taxon>Bacillati</taxon>
        <taxon>Actinomycetota</taxon>
        <taxon>Actinomycetes</taxon>
        <taxon>Streptosporangiales</taxon>
        <taxon>Thermomonosporaceae</taxon>
        <taxon>Actinomadura</taxon>
    </lineage>
</organism>
<dbReference type="PANTHER" id="PTHR43649">
    <property type="entry name" value="ARABINOSE-BINDING PROTEIN-RELATED"/>
    <property type="match status" value="1"/>
</dbReference>
<dbReference type="SUPFAM" id="SSF53850">
    <property type="entry name" value="Periplasmic binding protein-like II"/>
    <property type="match status" value="1"/>
</dbReference>
<evidence type="ECO:0000313" key="2">
    <source>
        <dbReference type="EMBL" id="GAA4096302.1"/>
    </source>
</evidence>
<keyword evidence="3" id="KW-1185">Reference proteome</keyword>
<keyword evidence="1" id="KW-0732">Signal</keyword>
<sequence length="441" mass="47930">MRATTRRVPGGRGLRTGLAAVLAGILAATSACGGGDDDNGSSGGTVELTVDVFGEFGYEGLYKQYEASHPNVKIRQRKVAELDQYKPRLQQWMATGSGAGDVVALEEGILPTYMQQANRFVNLFDHGGASLEKNFLAWKWKMGITADGKQLVGLGTDIGPMGMCYRKDLFKQAGLPTDRDEVSNLWPDWNGFLEAGKKFQSKMPKTKWLDGPTAIWRTTVSQEGGKTVGYTYFDNSDKLVFDSNAAVRTAFDTTMRFQTENLTANMRIFTPEWQTALKRDTFATLPCPAWMLGGIEEFSGDFGKGKWDVAKVPGGAGVWGGSWLAVPKQSKHQKEAAELAKFLTSPQGQLAAFKDKNTFPSSPQAQQDPAVTGKTNPYFGDAPIGKIFSEMSGAVKPLHLGPKNEDVREDVEDVFLGVGQGQIKASDAWTRAVDAATKAAR</sequence>
<dbReference type="RefSeq" id="WP_344956113.1">
    <property type="nucleotide sequence ID" value="NZ_BAAAZG010000055.1"/>
</dbReference>
<dbReference type="Proteomes" id="UP001500683">
    <property type="component" value="Unassembled WGS sequence"/>
</dbReference>
<dbReference type="PANTHER" id="PTHR43649:SF32">
    <property type="entry name" value="SUGAR BINDING SECRETED PROTEIN"/>
    <property type="match status" value="1"/>
</dbReference>
<dbReference type="Pfam" id="PF13416">
    <property type="entry name" value="SBP_bac_8"/>
    <property type="match status" value="1"/>
</dbReference>